<reference evidence="1" key="1">
    <citation type="journal article" date="2020" name="Nature">
        <title>Giant virus diversity and host interactions through global metagenomics.</title>
        <authorList>
            <person name="Schulz F."/>
            <person name="Roux S."/>
            <person name="Paez-Espino D."/>
            <person name="Jungbluth S."/>
            <person name="Walsh D.A."/>
            <person name="Denef V.J."/>
            <person name="McMahon K.D."/>
            <person name="Konstantinidis K.T."/>
            <person name="Eloe-Fadrosh E.A."/>
            <person name="Kyrpides N.C."/>
            <person name="Woyke T."/>
        </authorList>
    </citation>
    <scope>NUCLEOTIDE SEQUENCE</scope>
    <source>
        <strain evidence="1">GVMAG-M-3300023184-68</strain>
    </source>
</reference>
<organism evidence="1">
    <name type="scientific">viral metagenome</name>
    <dbReference type="NCBI Taxonomy" id="1070528"/>
    <lineage>
        <taxon>unclassified sequences</taxon>
        <taxon>metagenomes</taxon>
        <taxon>organismal metagenomes</taxon>
    </lineage>
</organism>
<evidence type="ECO:0000313" key="1">
    <source>
        <dbReference type="EMBL" id="QHT90285.1"/>
    </source>
</evidence>
<protein>
    <submittedName>
        <fullName evidence="1">Uncharacterized protein</fullName>
    </submittedName>
</protein>
<accession>A0A6C0ICX6</accession>
<dbReference type="AlphaFoldDB" id="A0A6C0ICX6"/>
<name>A0A6C0ICX6_9ZZZZ</name>
<sequence>MCRAEINRDILYIKITPRTFVDNPDLSFIKDNHNREMILEAYNVIHKNELWGKLRNLTPNEHEGFMFSQNPEIIKIMDLVNEKSTTGHSGLSMAITMRTIQQVARFGVDSLNTN</sequence>
<proteinExistence type="predicted"/>
<dbReference type="EMBL" id="MN740153">
    <property type="protein sequence ID" value="QHT90285.1"/>
    <property type="molecule type" value="Genomic_DNA"/>
</dbReference>